<accession>A0A074ZZ50</accession>
<dbReference type="EMBL" id="KL596635">
    <property type="protein sequence ID" value="KER32356.1"/>
    <property type="molecule type" value="Genomic_DNA"/>
</dbReference>
<gene>
    <name evidence="1" type="ORF">T265_01581</name>
</gene>
<evidence type="ECO:0000313" key="1">
    <source>
        <dbReference type="EMBL" id="KER32356.1"/>
    </source>
</evidence>
<sequence>MAVIELGLPKIIASGLCFPVIVSSLHTYDIFMRGYNDMICFLLILLMFDHEKNLYFQQLRYKGKVKTSEQAITTKLQTRKAVEYSTIPIRIYAYLYLVFHEESRGITAPDTKQHDSRDKNMSFARQANCRARQVSPLNIQSTTS</sequence>
<dbReference type="CTD" id="20315769"/>
<keyword evidence="2" id="KW-1185">Reference proteome</keyword>
<dbReference type="AlphaFoldDB" id="A0A074ZZ50"/>
<protein>
    <submittedName>
        <fullName evidence="1">Uncharacterized protein</fullName>
    </submittedName>
</protein>
<dbReference type="RefSeq" id="XP_009163904.1">
    <property type="nucleotide sequence ID" value="XM_009165640.1"/>
</dbReference>
<evidence type="ECO:0000313" key="2">
    <source>
        <dbReference type="Proteomes" id="UP000054324"/>
    </source>
</evidence>
<organism evidence="1 2">
    <name type="scientific">Opisthorchis viverrini</name>
    <name type="common">Southeast Asian liver fluke</name>
    <dbReference type="NCBI Taxonomy" id="6198"/>
    <lineage>
        <taxon>Eukaryota</taxon>
        <taxon>Metazoa</taxon>
        <taxon>Spiralia</taxon>
        <taxon>Lophotrochozoa</taxon>
        <taxon>Platyhelminthes</taxon>
        <taxon>Trematoda</taxon>
        <taxon>Digenea</taxon>
        <taxon>Opisthorchiida</taxon>
        <taxon>Opisthorchiata</taxon>
        <taxon>Opisthorchiidae</taxon>
        <taxon>Opisthorchis</taxon>
    </lineage>
</organism>
<dbReference type="KEGG" id="ovi:T265_01581"/>
<dbReference type="Proteomes" id="UP000054324">
    <property type="component" value="Unassembled WGS sequence"/>
</dbReference>
<proteinExistence type="predicted"/>
<name>A0A074ZZ50_OPIVI</name>
<dbReference type="GeneID" id="20315769"/>
<reference evidence="1 2" key="1">
    <citation type="submission" date="2013-11" db="EMBL/GenBank/DDBJ databases">
        <title>Opisthorchis viverrini - life in the bile duct.</title>
        <authorList>
            <person name="Young N.D."/>
            <person name="Nagarajan N."/>
            <person name="Lin S.J."/>
            <person name="Korhonen P.K."/>
            <person name="Jex A.R."/>
            <person name="Hall R.S."/>
            <person name="Safavi-Hemami H."/>
            <person name="Kaewkong W."/>
            <person name="Bertrand D."/>
            <person name="Gao S."/>
            <person name="Seet Q."/>
            <person name="Wongkham S."/>
            <person name="Teh B.T."/>
            <person name="Wongkham C."/>
            <person name="Intapan P.M."/>
            <person name="Maleewong W."/>
            <person name="Yang X."/>
            <person name="Hu M."/>
            <person name="Wang Z."/>
            <person name="Hofmann A."/>
            <person name="Sternberg P.W."/>
            <person name="Tan P."/>
            <person name="Wang J."/>
            <person name="Gasser R.B."/>
        </authorList>
    </citation>
    <scope>NUCLEOTIDE SEQUENCE [LARGE SCALE GENOMIC DNA]</scope>
</reference>